<dbReference type="InterPro" id="IPR029058">
    <property type="entry name" value="AB_hydrolase_fold"/>
</dbReference>
<evidence type="ECO:0000256" key="1">
    <source>
        <dbReference type="ARBA" id="ARBA00010088"/>
    </source>
</evidence>
<keyword evidence="2" id="KW-0732">Signal</keyword>
<dbReference type="PANTHER" id="PTHR43248">
    <property type="entry name" value="2-SUCCINYL-6-HYDROXY-2,4-CYCLOHEXADIENE-1-CARBOXYLATE SYNTHASE"/>
    <property type="match status" value="1"/>
</dbReference>
<sequence length="493" mass="53523">MRAVPLTPMSFRRPPGLPAMTRHKMSALLAAAGAVVAGLIVVPSAQAAPASPGWAPCRDLPAGLECTTVTVPLDYSRPNDETISVAVSRLPSSKPERRRGVLVLNPGGQGMTALDLPLQLVAQGLPASVRESYDLIAFDPRGIGRSAPVDCDLPPDFYVPPPYARDAADVTATAETARRTARQCAESPTGRMLPHITMVNVARDVDKIRQALGEHRISYLGYSYSTYLGGVYAELFGQHTDRFVLDSVYGPDGAHAWSRGIAKGFEDRFPDFAGWAAARHDTYGLGATPDAVRATYFEIAERLDAAPVNGTNGATFRGNTFAMLFGDAHFPALADMWRGLRSGVPSGQSTANSAPVWDFSGQLHLFCNDSRWPRDVATYQRDVERDRVRYPMFGAAASNIWPCAFWPAPQPEPVRFSDRGRHNLLLLSNVRDPGTPYADALRTRATLGKRATMVTVNAGGHLAYLYSKNTCADGIATRWLVDGELPRHDTVCR</sequence>
<comment type="caution">
    <text evidence="6">The sequence shown here is derived from an EMBL/GenBank/DDBJ whole genome shotgun (WGS) entry which is preliminary data.</text>
</comment>
<evidence type="ECO:0000256" key="2">
    <source>
        <dbReference type="ARBA" id="ARBA00022729"/>
    </source>
</evidence>
<keyword evidence="3 6" id="KW-0378">Hydrolase</keyword>
<gene>
    <name evidence="6" type="ORF">EV193_11851</name>
</gene>
<reference evidence="6 7" key="1">
    <citation type="submission" date="2019-02" db="EMBL/GenBank/DDBJ databases">
        <title>Genomic Encyclopedia of Type Strains, Phase IV (KMG-IV): sequencing the most valuable type-strain genomes for metagenomic binning, comparative biology and taxonomic classification.</title>
        <authorList>
            <person name="Goeker M."/>
        </authorList>
    </citation>
    <scope>NUCLEOTIDE SEQUENCE [LARGE SCALE GENOMIC DNA]</scope>
    <source>
        <strain evidence="6 7">DSM 101727</strain>
    </source>
</reference>
<evidence type="ECO:0000259" key="4">
    <source>
        <dbReference type="Pfam" id="PF00561"/>
    </source>
</evidence>
<organism evidence="6 7">
    <name type="scientific">Herbihabitans rhizosphaerae</name>
    <dbReference type="NCBI Taxonomy" id="1872711"/>
    <lineage>
        <taxon>Bacteria</taxon>
        <taxon>Bacillati</taxon>
        <taxon>Actinomycetota</taxon>
        <taxon>Actinomycetes</taxon>
        <taxon>Pseudonocardiales</taxon>
        <taxon>Pseudonocardiaceae</taxon>
        <taxon>Herbihabitans</taxon>
    </lineage>
</organism>
<evidence type="ECO:0000256" key="3">
    <source>
        <dbReference type="ARBA" id="ARBA00022801"/>
    </source>
</evidence>
<dbReference type="Proteomes" id="UP000294257">
    <property type="component" value="Unassembled WGS sequence"/>
</dbReference>
<feature type="domain" description="Peptidase S33 tripeptidyl aminopeptidase-like C-terminal" evidence="5">
    <location>
        <begin position="391"/>
        <end position="492"/>
    </location>
</feature>
<proteinExistence type="inferred from homology"/>
<feature type="domain" description="AB hydrolase-1" evidence="4">
    <location>
        <begin position="101"/>
        <end position="282"/>
    </location>
</feature>
<dbReference type="Pfam" id="PF08386">
    <property type="entry name" value="Abhydrolase_4"/>
    <property type="match status" value="1"/>
</dbReference>
<dbReference type="Pfam" id="PF00561">
    <property type="entry name" value="Abhydrolase_1"/>
    <property type="match status" value="1"/>
</dbReference>
<dbReference type="PANTHER" id="PTHR43248:SF29">
    <property type="entry name" value="TRIPEPTIDYL AMINOPEPTIDASE"/>
    <property type="match status" value="1"/>
</dbReference>
<evidence type="ECO:0000259" key="5">
    <source>
        <dbReference type="Pfam" id="PF08386"/>
    </source>
</evidence>
<dbReference type="InterPro" id="IPR013595">
    <property type="entry name" value="Pept_S33_TAP-like_C"/>
</dbReference>
<evidence type="ECO:0000313" key="6">
    <source>
        <dbReference type="EMBL" id="RZS29797.1"/>
    </source>
</evidence>
<protein>
    <submittedName>
        <fullName evidence="6">Alpha/beta hydrolase family protein</fullName>
    </submittedName>
</protein>
<dbReference type="GO" id="GO:0016787">
    <property type="term" value="F:hydrolase activity"/>
    <property type="evidence" value="ECO:0007669"/>
    <property type="project" value="UniProtKB-KW"/>
</dbReference>
<keyword evidence="7" id="KW-1185">Reference proteome</keyword>
<accession>A0A4Q7KBB4</accession>
<dbReference type="AlphaFoldDB" id="A0A4Q7KBB4"/>
<dbReference type="InterPro" id="IPR051601">
    <property type="entry name" value="Serine_prot/Carboxylest_S33"/>
</dbReference>
<name>A0A4Q7KBB4_9PSEU</name>
<dbReference type="EMBL" id="SGWQ01000018">
    <property type="protein sequence ID" value="RZS29797.1"/>
    <property type="molecule type" value="Genomic_DNA"/>
</dbReference>
<dbReference type="SUPFAM" id="SSF53474">
    <property type="entry name" value="alpha/beta-Hydrolases"/>
    <property type="match status" value="1"/>
</dbReference>
<comment type="similarity">
    <text evidence="1">Belongs to the peptidase S33 family.</text>
</comment>
<evidence type="ECO:0000313" key="7">
    <source>
        <dbReference type="Proteomes" id="UP000294257"/>
    </source>
</evidence>
<dbReference type="InterPro" id="IPR000073">
    <property type="entry name" value="AB_hydrolase_1"/>
</dbReference>
<dbReference type="Gene3D" id="3.40.50.1820">
    <property type="entry name" value="alpha/beta hydrolase"/>
    <property type="match status" value="1"/>
</dbReference>